<proteinExistence type="predicted"/>
<sequence>MADDFVTQVCNLGTDDLRQIVLGLCLEPKNKDAVVRHVMAMRKQNGGSGSGHGQVPPSQPSAGSRQQQRPAPAAETRTSNTAGPTHNATVNANGNGIGHRRRRSSVHTTPYTRQRCQNCVLWFTAIDNIANGCKFHPGTPHLDPNAYVWSTFNDGSTPYDWNNDHGRKMFPNGFRWSCCGGLFSTPSHCVAQLHVAQDPDTFAI</sequence>
<evidence type="ECO:0008006" key="4">
    <source>
        <dbReference type="Google" id="ProtNLM"/>
    </source>
</evidence>
<evidence type="ECO:0000256" key="1">
    <source>
        <dbReference type="SAM" id="MobiDB-lite"/>
    </source>
</evidence>
<keyword evidence="3" id="KW-1185">Reference proteome</keyword>
<feature type="region of interest" description="Disordered" evidence="1">
    <location>
        <begin position="43"/>
        <end position="109"/>
    </location>
</feature>
<dbReference type="EMBL" id="JAQQWP010000004">
    <property type="protein sequence ID" value="KAK8120827.1"/>
    <property type="molecule type" value="Genomic_DNA"/>
</dbReference>
<comment type="caution">
    <text evidence="2">The sequence shown here is derived from an EMBL/GenBank/DDBJ whole genome shotgun (WGS) entry which is preliminary data.</text>
</comment>
<dbReference type="AlphaFoldDB" id="A0AAW0R0U2"/>
<organism evidence="2 3">
    <name type="scientific">Apiospora kogelbergensis</name>
    <dbReference type="NCBI Taxonomy" id="1337665"/>
    <lineage>
        <taxon>Eukaryota</taxon>
        <taxon>Fungi</taxon>
        <taxon>Dikarya</taxon>
        <taxon>Ascomycota</taxon>
        <taxon>Pezizomycotina</taxon>
        <taxon>Sordariomycetes</taxon>
        <taxon>Xylariomycetidae</taxon>
        <taxon>Amphisphaeriales</taxon>
        <taxon>Apiosporaceae</taxon>
        <taxon>Apiospora</taxon>
    </lineage>
</organism>
<dbReference type="PANTHER" id="PTHR38167">
    <property type="entry name" value="C2H2-TYPE DOMAIN-CONTAINING PROTEIN"/>
    <property type="match status" value="1"/>
</dbReference>
<name>A0AAW0R0U2_9PEZI</name>
<protein>
    <recommendedName>
        <fullName evidence="4">C2H2-type domain-containing protein</fullName>
    </recommendedName>
</protein>
<gene>
    <name evidence="2" type="ORF">PG999_004947</name>
</gene>
<dbReference type="PANTHER" id="PTHR38167:SF1">
    <property type="entry name" value="C2H2-TYPE DOMAIN-CONTAINING PROTEIN"/>
    <property type="match status" value="1"/>
</dbReference>
<dbReference type="Proteomes" id="UP001392437">
    <property type="component" value="Unassembled WGS sequence"/>
</dbReference>
<reference evidence="2 3" key="1">
    <citation type="submission" date="2023-01" db="EMBL/GenBank/DDBJ databases">
        <title>Analysis of 21 Apiospora genomes using comparative genomics revels a genus with tremendous synthesis potential of carbohydrate active enzymes and secondary metabolites.</title>
        <authorList>
            <person name="Sorensen T."/>
        </authorList>
    </citation>
    <scope>NUCLEOTIDE SEQUENCE [LARGE SCALE GENOMIC DNA]</scope>
    <source>
        <strain evidence="2 3">CBS 117206</strain>
    </source>
</reference>
<evidence type="ECO:0000313" key="2">
    <source>
        <dbReference type="EMBL" id="KAK8120827.1"/>
    </source>
</evidence>
<feature type="compositionally biased region" description="Polar residues" evidence="1">
    <location>
        <begin position="60"/>
        <end position="69"/>
    </location>
</feature>
<feature type="compositionally biased region" description="Polar residues" evidence="1">
    <location>
        <begin position="76"/>
        <end position="94"/>
    </location>
</feature>
<accession>A0AAW0R0U2</accession>
<evidence type="ECO:0000313" key="3">
    <source>
        <dbReference type="Proteomes" id="UP001392437"/>
    </source>
</evidence>